<reference evidence="1 2" key="1">
    <citation type="submission" date="2023-02" db="EMBL/GenBank/DDBJ databases">
        <title>Genome sequence of Paenibacillus kyungheensis KACC 18744.</title>
        <authorList>
            <person name="Kim S."/>
            <person name="Heo J."/>
            <person name="Kwon S.-W."/>
        </authorList>
    </citation>
    <scope>NUCLEOTIDE SEQUENCE [LARGE SCALE GENOMIC DNA]</scope>
    <source>
        <strain evidence="1 2">KACC 18744</strain>
    </source>
</reference>
<gene>
    <name evidence="1" type="ORF">PQ456_01305</name>
</gene>
<accession>A0AAX3M200</accession>
<dbReference type="EMBL" id="CP117416">
    <property type="protein sequence ID" value="WCT56194.1"/>
    <property type="molecule type" value="Genomic_DNA"/>
</dbReference>
<dbReference type="Proteomes" id="UP001220509">
    <property type="component" value="Chromosome"/>
</dbReference>
<organism evidence="1 2">
    <name type="scientific">Paenibacillus kyungheensis</name>
    <dbReference type="NCBI Taxonomy" id="1452732"/>
    <lineage>
        <taxon>Bacteria</taxon>
        <taxon>Bacillati</taxon>
        <taxon>Bacillota</taxon>
        <taxon>Bacilli</taxon>
        <taxon>Bacillales</taxon>
        <taxon>Paenibacillaceae</taxon>
        <taxon>Paenibacillus</taxon>
    </lineage>
</organism>
<protein>
    <recommendedName>
        <fullName evidence="3">DNA-binding protein</fullName>
    </recommendedName>
</protein>
<name>A0AAX3M200_9BACL</name>
<dbReference type="RefSeq" id="WP_273614499.1">
    <property type="nucleotide sequence ID" value="NZ_CP117416.1"/>
</dbReference>
<proteinExistence type="predicted"/>
<evidence type="ECO:0008006" key="3">
    <source>
        <dbReference type="Google" id="ProtNLM"/>
    </source>
</evidence>
<dbReference type="AlphaFoldDB" id="A0AAX3M200"/>
<keyword evidence="2" id="KW-1185">Reference proteome</keyword>
<sequence>MKDLSENLHHIPEIFLTAEQMLKEGYDQAALLLYECVIESEKDHLSERLAISHYRILKIQQYDKQNLEEIAIRFASYRTRLPEAYALDSLLLLIKIYFAQSKWDETMNYIEELFQLTQAMYSNPYSDETNLFRPLVYYYGMSFLWKHAVYDSQNLFEESQECIPHYQDLSWFEGLNKEGQKVVINFQKFAHANSLSLSIKLGNFTSIPEYIKYLKQNPNEIIEGLNTLLESSNQYSWNIQEWLDEFKIEIEQFQHISITMQSLNDAQSGLIQDIYHYRRYSIFFYKFGIYCMRHQNIREGISYILQSLELCLVFNDKEGIISGLSCIEPHRSFLNKNQEIKLKRLSEEVKKNEKNNGYMGFVPSFG</sequence>
<evidence type="ECO:0000313" key="2">
    <source>
        <dbReference type="Proteomes" id="UP001220509"/>
    </source>
</evidence>
<dbReference type="KEGG" id="pka:PQ456_01305"/>
<evidence type="ECO:0000313" key="1">
    <source>
        <dbReference type="EMBL" id="WCT56194.1"/>
    </source>
</evidence>